<name>A0A2M8ENN8_9BACT</name>
<reference evidence="2" key="1">
    <citation type="submission" date="2017-09" db="EMBL/GenBank/DDBJ databases">
        <title>Depth-based differentiation of microbial function through sediment-hosted aquifers and enrichment of novel symbionts in the deep terrestrial subsurface.</title>
        <authorList>
            <person name="Probst A.J."/>
            <person name="Ladd B."/>
            <person name="Jarett J.K."/>
            <person name="Geller-Mcgrath D.E."/>
            <person name="Sieber C.M.K."/>
            <person name="Emerson J.B."/>
            <person name="Anantharaman K."/>
            <person name="Thomas B.C."/>
            <person name="Malmstrom R."/>
            <person name="Stieglmeier M."/>
            <person name="Klingl A."/>
            <person name="Woyke T."/>
            <person name="Ryan C.M."/>
            <person name="Banfield J.F."/>
        </authorList>
    </citation>
    <scope>NUCLEOTIDE SEQUENCE [LARGE SCALE GENOMIC DNA]</scope>
</reference>
<dbReference type="Pfam" id="PF02511">
    <property type="entry name" value="Thy1"/>
    <property type="match status" value="2"/>
</dbReference>
<dbReference type="CDD" id="cd20175">
    <property type="entry name" value="ThyX"/>
    <property type="match status" value="1"/>
</dbReference>
<dbReference type="PROSITE" id="PS51331">
    <property type="entry name" value="THYX"/>
    <property type="match status" value="2"/>
</dbReference>
<gene>
    <name evidence="1" type="ORF">CO057_03515</name>
</gene>
<dbReference type="InterPro" id="IPR003669">
    <property type="entry name" value="Thymidylate_synthase_ThyX"/>
</dbReference>
<sequence length="602" mass="69620">MSDLQLHLKKISADDRCTVFSSDEMVALGDGVVLPYRQFIEKAVFDIARPYFLSPESNITAIDGKKLSGLIGAMLARQSRAPGTVIDVLVEEFLVTTNEEAEELGVTVGSLREGKLDKLIERILIQYGDDSVQELECASVLFNSVSNLATKMIEDRRLGAFIEQSSRYVLYDQKDPVTGNWYYYRDPAIMSSPLSDRYVSLMDRCFELYSDLTTKLQDYYKKLKPIEQTEYAIKPNDPQKYRFDQLDDDKQRRAFERSYTFDIRTRACDTGRILLPAATLTNVAMVANGRTFEHLLKRLYSSRHPEFKDIANRLHSTLNKVIPKYVKRASVEGERFWINTDEDIRNDLKKYLPECAAWGGNTDEVRLHDIPRLVSAEPRAMHHLLASAYFPYARTDYQTLVKSIASLPYETAVRMFGRAVGNRTIRRDRSPRGFEHGYDVTTEIVSDFGVFRDLHRHRMCMMQWQRPNPHLGFVIHEDIEAIGEGDACRALEVEIRALYNDLERELGDQFAEYVTLFGHKIRFMIGMNLREAQHLLELRTVPQGHPNYRRVCQVIHNEIKNRAPWIEEAGLLKYVDHNQYHWARADAEARQSQKAMERGFDE</sequence>
<dbReference type="InterPro" id="IPR036098">
    <property type="entry name" value="Thymidylate_synthase_ThyX_sf"/>
</dbReference>
<accession>A0A2M8ENN8</accession>
<evidence type="ECO:0000313" key="2">
    <source>
        <dbReference type="Proteomes" id="UP000230251"/>
    </source>
</evidence>
<evidence type="ECO:0008006" key="3">
    <source>
        <dbReference type="Google" id="ProtNLM"/>
    </source>
</evidence>
<comment type="caution">
    <text evidence="1">The sequence shown here is derived from an EMBL/GenBank/DDBJ whole genome shotgun (WGS) entry which is preliminary data.</text>
</comment>
<dbReference type="AlphaFoldDB" id="A0A2M8ENN8"/>
<dbReference type="GO" id="GO:0050797">
    <property type="term" value="F:thymidylate synthase (FAD) activity"/>
    <property type="evidence" value="ECO:0007669"/>
    <property type="project" value="InterPro"/>
</dbReference>
<evidence type="ECO:0000313" key="1">
    <source>
        <dbReference type="EMBL" id="PJC24366.1"/>
    </source>
</evidence>
<dbReference type="EMBL" id="PFSI01000050">
    <property type="protein sequence ID" value="PJC24366.1"/>
    <property type="molecule type" value="Genomic_DNA"/>
</dbReference>
<dbReference type="GO" id="GO:0070402">
    <property type="term" value="F:NADPH binding"/>
    <property type="evidence" value="ECO:0007669"/>
    <property type="project" value="TreeGrafter"/>
</dbReference>
<dbReference type="GO" id="GO:0006231">
    <property type="term" value="P:dTMP biosynthetic process"/>
    <property type="evidence" value="ECO:0007669"/>
    <property type="project" value="InterPro"/>
</dbReference>
<dbReference type="Gene3D" id="3.30.1360.170">
    <property type="match status" value="2"/>
</dbReference>
<organism evidence="1 2">
    <name type="scientific">Candidatus Uhrbacteria bacterium CG_4_9_14_0_2_um_filter_41_50</name>
    <dbReference type="NCBI Taxonomy" id="1975031"/>
    <lineage>
        <taxon>Bacteria</taxon>
        <taxon>Candidatus Uhriibacteriota</taxon>
    </lineage>
</organism>
<proteinExistence type="predicted"/>
<dbReference type="GO" id="GO:0050660">
    <property type="term" value="F:flavin adenine dinucleotide binding"/>
    <property type="evidence" value="ECO:0007669"/>
    <property type="project" value="InterPro"/>
</dbReference>
<dbReference type="PANTHER" id="PTHR34934:SF1">
    <property type="entry name" value="FLAVIN-DEPENDENT THYMIDYLATE SYNTHASE"/>
    <property type="match status" value="1"/>
</dbReference>
<dbReference type="Proteomes" id="UP000230251">
    <property type="component" value="Unassembled WGS sequence"/>
</dbReference>
<dbReference type="SUPFAM" id="SSF69796">
    <property type="entry name" value="Thymidylate synthase-complementing protein Thy1"/>
    <property type="match status" value="2"/>
</dbReference>
<dbReference type="PANTHER" id="PTHR34934">
    <property type="entry name" value="FLAVIN-DEPENDENT THYMIDYLATE SYNTHASE"/>
    <property type="match status" value="1"/>
</dbReference>
<protein>
    <recommendedName>
        <fullName evidence="3">Thymidylate synthase</fullName>
    </recommendedName>
</protein>
<dbReference type="GO" id="GO:0004799">
    <property type="term" value="F:thymidylate synthase activity"/>
    <property type="evidence" value="ECO:0007669"/>
    <property type="project" value="TreeGrafter"/>
</dbReference>